<organismHost>
    <name type="scientific">Microtus agrestis</name>
    <name type="common">Short-tailed field vole</name>
    <dbReference type="NCBI Taxonomy" id="29092"/>
</organismHost>
<reference evidence="1" key="1">
    <citation type="submission" date="2017-06" db="EMBL/GenBank/DDBJ databases">
        <authorList>
            <person name="Kim H.J."/>
            <person name="Triplett B.A."/>
        </authorList>
    </citation>
    <scope>NUCLEOTIDE SEQUENCE</scope>
    <source>
        <strain evidence="1">Ger/2013/Alpaca</strain>
    </source>
</reference>
<dbReference type="Proteomes" id="UP000274633">
    <property type="component" value="Segment"/>
</dbReference>
<protein>
    <submittedName>
        <fullName evidence="1">CPXV013 protein</fullName>
    </submittedName>
</protein>
<organismHost>
    <name type="scientific">Bos taurus</name>
    <name type="common">Bovine</name>
    <dbReference type="NCBI Taxonomy" id="9913"/>
</organismHost>
<evidence type="ECO:0000313" key="1">
    <source>
        <dbReference type="EMBL" id="SNB48754.1"/>
    </source>
</evidence>
<organismHost>
    <name type="scientific">Felis catus</name>
    <name type="common">Cat</name>
    <name type="synonym">Felis silvestris catus</name>
    <dbReference type="NCBI Taxonomy" id="9685"/>
</organismHost>
<sequence length="71" mass="8405">MIIYLIGGTSEPHSDTDTDSARFTDPDCGYYDYNNRYYNPTIERRSPEDGKESFKDDNARSRYLFSHINRR</sequence>
<organismHost>
    <name type="scientific">Loxodonta africana</name>
    <name type="common">African elephant</name>
    <dbReference type="NCBI Taxonomy" id="9785"/>
</organismHost>
<dbReference type="EMBL" id="LT896719">
    <property type="protein sequence ID" value="SNB48754.1"/>
    <property type="molecule type" value="Genomic_DNA"/>
</dbReference>
<organism evidence="1">
    <name type="scientific">Cowpox virus</name>
    <name type="common">CPV</name>
    <dbReference type="NCBI Taxonomy" id="10243"/>
    <lineage>
        <taxon>Viruses</taxon>
        <taxon>Varidnaviria</taxon>
        <taxon>Bamfordvirae</taxon>
        <taxon>Nucleocytoviricota</taxon>
        <taxon>Pokkesviricetes</taxon>
        <taxon>Chitovirales</taxon>
        <taxon>Poxviridae</taxon>
        <taxon>Chordopoxvirinae</taxon>
        <taxon>Orthopoxvirus</taxon>
        <taxon>Orthopoxvirus cowpox</taxon>
    </lineage>
</organism>
<name>A0A212PPH1_COWPX</name>
<organismHost>
    <name type="scientific">Myodes glareolus</name>
    <name type="common">Bank vole</name>
    <name type="synonym">Clethrionomys glareolus</name>
    <dbReference type="NCBI Taxonomy" id="447135"/>
</organismHost>
<organismHost>
    <name type="scientific">Mus musculus</name>
    <name type="common">Mouse</name>
    <dbReference type="NCBI Taxonomy" id="10090"/>
</organismHost>
<accession>A0A212PPH1</accession>
<organismHost>
    <name type="scientific">Apodemus sylvaticus</name>
    <name type="common">European woodmouse</name>
    <dbReference type="NCBI Taxonomy" id="10129"/>
</organismHost>
<organismHost>
    <name type="scientific">Homo sapiens</name>
    <name type="common">Human</name>
    <dbReference type="NCBI Taxonomy" id="9606"/>
</organismHost>
<gene>
    <name evidence="1" type="primary">CPXV013</name>
</gene>
<proteinExistence type="predicted"/>